<accession>A0ABQ6D872</accession>
<dbReference type="Proteomes" id="UP001156881">
    <property type="component" value="Unassembled WGS sequence"/>
</dbReference>
<evidence type="ECO:0000313" key="1">
    <source>
        <dbReference type="EMBL" id="GLS46557.1"/>
    </source>
</evidence>
<comment type="caution">
    <text evidence="1">The sequence shown here is derived from an EMBL/GenBank/DDBJ whole genome shotgun (WGS) entry which is preliminary data.</text>
</comment>
<reference evidence="2" key="1">
    <citation type="journal article" date="2019" name="Int. J. Syst. Evol. Microbiol.">
        <title>The Global Catalogue of Microorganisms (GCM) 10K type strain sequencing project: providing services to taxonomists for standard genome sequencing and annotation.</title>
        <authorList>
            <consortium name="The Broad Institute Genomics Platform"/>
            <consortium name="The Broad Institute Genome Sequencing Center for Infectious Disease"/>
            <person name="Wu L."/>
            <person name="Ma J."/>
        </authorList>
    </citation>
    <scope>NUCLEOTIDE SEQUENCE [LARGE SCALE GENOMIC DNA]</scope>
    <source>
        <strain evidence="2">NBRC 107710</strain>
    </source>
</reference>
<keyword evidence="2" id="KW-1185">Reference proteome</keyword>
<proteinExistence type="predicted"/>
<evidence type="ECO:0000313" key="2">
    <source>
        <dbReference type="Proteomes" id="UP001156881"/>
    </source>
</evidence>
<organism evidence="1 2">
    <name type="scientific">Methylobacterium brachythecii</name>
    <dbReference type="NCBI Taxonomy" id="1176177"/>
    <lineage>
        <taxon>Bacteria</taxon>
        <taxon>Pseudomonadati</taxon>
        <taxon>Pseudomonadota</taxon>
        <taxon>Alphaproteobacteria</taxon>
        <taxon>Hyphomicrobiales</taxon>
        <taxon>Methylobacteriaceae</taxon>
        <taxon>Methylobacterium</taxon>
    </lineage>
</organism>
<dbReference type="EMBL" id="BSPG01000045">
    <property type="protein sequence ID" value="GLS46557.1"/>
    <property type="molecule type" value="Genomic_DNA"/>
</dbReference>
<sequence length="59" mass="6404">MVEAPVTGGPKYSGDDTAAELERFALRAESYRWDGFVGPSASIDLYVAAIKALAEKRKQ</sequence>
<gene>
    <name evidence="1" type="ORF">GCM10007884_45510</name>
</gene>
<protein>
    <submittedName>
        <fullName evidence="1">Uncharacterized protein</fullName>
    </submittedName>
</protein>
<name>A0ABQ6D872_9HYPH</name>